<keyword evidence="2 6" id="KW-0812">Transmembrane</keyword>
<reference evidence="8 9" key="1">
    <citation type="submission" date="2018-06" db="EMBL/GenBank/DDBJ databases">
        <title>Comparative genomics reveals the genomic features of Rhizophagus irregularis, R. cerebriforme, R. diaphanum and Gigaspora rosea, and their symbiotic lifestyle signature.</title>
        <authorList>
            <person name="Morin E."/>
            <person name="San Clemente H."/>
            <person name="Chen E.C.H."/>
            <person name="De La Providencia I."/>
            <person name="Hainaut M."/>
            <person name="Kuo A."/>
            <person name="Kohler A."/>
            <person name="Murat C."/>
            <person name="Tang N."/>
            <person name="Roy S."/>
            <person name="Loubradou J."/>
            <person name="Henrissat B."/>
            <person name="Grigoriev I.V."/>
            <person name="Corradi N."/>
            <person name="Roux C."/>
            <person name="Martin F.M."/>
        </authorList>
    </citation>
    <scope>NUCLEOTIDE SEQUENCE [LARGE SCALE GENOMIC DNA]</scope>
    <source>
        <strain evidence="8 9">DAOM 194757</strain>
    </source>
</reference>
<dbReference type="PANTHER" id="PTHR11132">
    <property type="entry name" value="SOLUTE CARRIER FAMILY 35"/>
    <property type="match status" value="1"/>
</dbReference>
<dbReference type="EMBL" id="QKWP01000951">
    <property type="protein sequence ID" value="RIB13153.1"/>
    <property type="molecule type" value="Genomic_DNA"/>
</dbReference>
<evidence type="ECO:0000259" key="7">
    <source>
        <dbReference type="Pfam" id="PF03151"/>
    </source>
</evidence>
<evidence type="ECO:0000256" key="3">
    <source>
        <dbReference type="ARBA" id="ARBA00022989"/>
    </source>
</evidence>
<dbReference type="InterPro" id="IPR004853">
    <property type="entry name" value="Sugar_P_trans_dom"/>
</dbReference>
<dbReference type="Pfam" id="PF03151">
    <property type="entry name" value="TPT"/>
    <property type="match status" value="1"/>
</dbReference>
<organism evidence="8 9">
    <name type="scientific">Gigaspora rosea</name>
    <dbReference type="NCBI Taxonomy" id="44941"/>
    <lineage>
        <taxon>Eukaryota</taxon>
        <taxon>Fungi</taxon>
        <taxon>Fungi incertae sedis</taxon>
        <taxon>Mucoromycota</taxon>
        <taxon>Glomeromycotina</taxon>
        <taxon>Glomeromycetes</taxon>
        <taxon>Diversisporales</taxon>
        <taxon>Gigasporaceae</taxon>
        <taxon>Gigaspora</taxon>
    </lineage>
</organism>
<keyword evidence="9" id="KW-1185">Reference proteome</keyword>
<evidence type="ECO:0000256" key="2">
    <source>
        <dbReference type="ARBA" id="ARBA00022692"/>
    </source>
</evidence>
<sequence>MGSPDEKSDEKPFLPPPATSTTAYSHQKQYTTSVIFLVVAFYWIVSLAVVFLNKFILSSSEYKFSYPLFVTWFQLVVALLVLLIWGTLGRKFKVLSLIPPYEFDLSIARKVIPLTFMYVMMLAFNNLCLQFVEVTFYQVARSLSILFNIIFTYTLLGAKTSFAAIVCCGIVFLGFVVGSYYEINFSWEGIIYGVASSAFVALYGIYVKKTLGVVENNQWRLLHYNTTLSIFFLLPLVLVSGEFQGILKVYFLNDLGFWILMIITGITGFIINIAIFLQIKVTTPLTNTISGTAKSCFQTALAALYFQNPISPMNAFGIVLSLFGSGLYSWVRYREMQRK</sequence>
<feature type="transmembrane region" description="Helical" evidence="6">
    <location>
        <begin position="163"/>
        <end position="183"/>
    </location>
</feature>
<dbReference type="AlphaFoldDB" id="A0A397UZX3"/>
<feature type="transmembrane region" description="Helical" evidence="6">
    <location>
        <begin position="189"/>
        <end position="207"/>
    </location>
</feature>
<dbReference type="InterPro" id="IPR050186">
    <property type="entry name" value="TPT_transporter"/>
</dbReference>
<gene>
    <name evidence="8" type="ORF">C2G38_2198631</name>
</gene>
<evidence type="ECO:0000256" key="4">
    <source>
        <dbReference type="ARBA" id="ARBA00023136"/>
    </source>
</evidence>
<dbReference type="GO" id="GO:0016020">
    <property type="term" value="C:membrane"/>
    <property type="evidence" value="ECO:0007669"/>
    <property type="project" value="UniProtKB-SubCell"/>
</dbReference>
<protein>
    <submittedName>
        <fullName evidence="8">Triose-phosphate transporter family-domain-containing protein</fullName>
    </submittedName>
</protein>
<feature type="transmembrane region" description="Helical" evidence="6">
    <location>
        <begin position="228"/>
        <end position="251"/>
    </location>
</feature>
<keyword evidence="4 6" id="KW-0472">Membrane</keyword>
<feature type="domain" description="Sugar phosphate transporter" evidence="7">
    <location>
        <begin position="35"/>
        <end position="329"/>
    </location>
</feature>
<evidence type="ECO:0000256" key="6">
    <source>
        <dbReference type="SAM" id="Phobius"/>
    </source>
</evidence>
<feature type="transmembrane region" description="Helical" evidence="6">
    <location>
        <begin position="107"/>
        <end position="124"/>
    </location>
</feature>
<feature type="transmembrane region" description="Helical" evidence="6">
    <location>
        <begin position="313"/>
        <end position="331"/>
    </location>
</feature>
<proteinExistence type="predicted"/>
<comment type="caution">
    <text evidence="8">The sequence shown here is derived from an EMBL/GenBank/DDBJ whole genome shotgun (WGS) entry which is preliminary data.</text>
</comment>
<accession>A0A397UZX3</accession>
<feature type="transmembrane region" description="Helical" evidence="6">
    <location>
        <begin position="136"/>
        <end position="156"/>
    </location>
</feature>
<comment type="subcellular location">
    <subcellularLocation>
        <location evidence="1">Membrane</location>
        <topology evidence="1">Multi-pass membrane protein</topology>
    </subcellularLocation>
</comment>
<name>A0A397UZX3_9GLOM</name>
<feature type="transmembrane region" description="Helical" evidence="6">
    <location>
        <begin position="257"/>
        <end position="277"/>
    </location>
</feature>
<evidence type="ECO:0000313" key="9">
    <source>
        <dbReference type="Proteomes" id="UP000266673"/>
    </source>
</evidence>
<evidence type="ECO:0000256" key="1">
    <source>
        <dbReference type="ARBA" id="ARBA00004141"/>
    </source>
</evidence>
<evidence type="ECO:0000313" key="8">
    <source>
        <dbReference type="EMBL" id="RIB13153.1"/>
    </source>
</evidence>
<dbReference type="Proteomes" id="UP000266673">
    <property type="component" value="Unassembled WGS sequence"/>
</dbReference>
<feature type="transmembrane region" description="Helical" evidence="6">
    <location>
        <begin position="34"/>
        <end position="52"/>
    </location>
</feature>
<evidence type="ECO:0000256" key="5">
    <source>
        <dbReference type="SAM" id="MobiDB-lite"/>
    </source>
</evidence>
<feature type="region of interest" description="Disordered" evidence="5">
    <location>
        <begin position="1"/>
        <end position="22"/>
    </location>
</feature>
<feature type="transmembrane region" description="Helical" evidence="6">
    <location>
        <begin position="64"/>
        <end position="86"/>
    </location>
</feature>
<feature type="compositionally biased region" description="Basic and acidic residues" evidence="5">
    <location>
        <begin position="1"/>
        <end position="12"/>
    </location>
</feature>
<keyword evidence="3 6" id="KW-1133">Transmembrane helix</keyword>
<dbReference type="OrthoDB" id="5547497at2759"/>